<comment type="pathway">
    <text evidence="2">Purine metabolism; urate degradation; (S)-allantoin from urate: step 3/3.</text>
</comment>
<dbReference type="GO" id="GO:0019628">
    <property type="term" value="P:urate catabolic process"/>
    <property type="evidence" value="ECO:0007669"/>
    <property type="project" value="TreeGrafter"/>
</dbReference>
<dbReference type="GO" id="GO:0006144">
    <property type="term" value="P:purine nucleobase metabolic process"/>
    <property type="evidence" value="ECO:0007669"/>
    <property type="project" value="UniProtKB-KW"/>
</dbReference>
<keyword evidence="4" id="KW-0659">Purine metabolism</keyword>
<dbReference type="EMBL" id="WOTH01000016">
    <property type="protein sequence ID" value="NHO54127.1"/>
    <property type="molecule type" value="Genomic_DNA"/>
</dbReference>
<dbReference type="NCBIfam" id="TIGR03164">
    <property type="entry name" value="UHCUDC"/>
    <property type="match status" value="1"/>
</dbReference>
<evidence type="ECO:0000256" key="2">
    <source>
        <dbReference type="ARBA" id="ARBA00004754"/>
    </source>
</evidence>
<dbReference type="SUPFAM" id="SSF158694">
    <property type="entry name" value="UraD-Like"/>
    <property type="match status" value="1"/>
</dbReference>
<dbReference type="InterPro" id="IPR036778">
    <property type="entry name" value="OHCU_decarboxylase_sf"/>
</dbReference>
<evidence type="ECO:0000256" key="3">
    <source>
        <dbReference type="ARBA" id="ARBA00012257"/>
    </source>
</evidence>
<evidence type="ECO:0000313" key="8">
    <source>
        <dbReference type="EMBL" id="NHO54127.1"/>
    </source>
</evidence>
<evidence type="ECO:0000259" key="7">
    <source>
        <dbReference type="Pfam" id="PF09349"/>
    </source>
</evidence>
<evidence type="ECO:0000256" key="5">
    <source>
        <dbReference type="ARBA" id="ARBA00022793"/>
    </source>
</evidence>
<dbReference type="Pfam" id="PF09349">
    <property type="entry name" value="OHCU_decarbox"/>
    <property type="match status" value="1"/>
</dbReference>
<gene>
    <name evidence="8" type="primary">uraD</name>
    <name evidence="8" type="ORF">GOB87_09200</name>
</gene>
<evidence type="ECO:0000313" key="9">
    <source>
        <dbReference type="Proteomes" id="UP000597459"/>
    </source>
</evidence>
<evidence type="ECO:0000256" key="4">
    <source>
        <dbReference type="ARBA" id="ARBA00022631"/>
    </source>
</evidence>
<dbReference type="GO" id="GO:0051997">
    <property type="term" value="F:2-oxo-4-hydroxy-4-carboxy-5-ureidoimidazoline decarboxylase activity"/>
    <property type="evidence" value="ECO:0007669"/>
    <property type="project" value="UniProtKB-EC"/>
</dbReference>
<keyword evidence="5" id="KW-0210">Decarboxylase</keyword>
<dbReference type="Proteomes" id="UP000597459">
    <property type="component" value="Unassembled WGS sequence"/>
</dbReference>
<comment type="catalytic activity">
    <reaction evidence="1">
        <text>5-hydroxy-2-oxo-4-ureido-2,5-dihydro-1H-imidazole-5-carboxylate + H(+) = (S)-allantoin + CO2</text>
        <dbReference type="Rhea" id="RHEA:26301"/>
        <dbReference type="ChEBI" id="CHEBI:15378"/>
        <dbReference type="ChEBI" id="CHEBI:15678"/>
        <dbReference type="ChEBI" id="CHEBI:16526"/>
        <dbReference type="ChEBI" id="CHEBI:58639"/>
        <dbReference type="EC" id="4.1.1.97"/>
    </reaction>
</comment>
<protein>
    <recommendedName>
        <fullName evidence="3">2-oxo-4-hydroxy-4-carboxy-5-ureidoimidazoline decarboxylase</fullName>
        <ecNumber evidence="3">4.1.1.97</ecNumber>
    </recommendedName>
</protein>
<organism evidence="8 9">
    <name type="scientific">Acetobacter estunensis</name>
    <dbReference type="NCBI Taxonomy" id="104097"/>
    <lineage>
        <taxon>Bacteria</taxon>
        <taxon>Pseudomonadati</taxon>
        <taxon>Pseudomonadota</taxon>
        <taxon>Alphaproteobacteria</taxon>
        <taxon>Acetobacterales</taxon>
        <taxon>Acetobacteraceae</taxon>
        <taxon>Acetobacter</taxon>
    </lineage>
</organism>
<dbReference type="PANTHER" id="PTHR43466:SF1">
    <property type="entry name" value="2-OXO-4-HYDROXY-4-CARBOXY-5-UREIDOIMIDAZOLINE DECARBOXYLASE-RELATED"/>
    <property type="match status" value="1"/>
</dbReference>
<dbReference type="InterPro" id="IPR017580">
    <property type="entry name" value="OHCU_decarboxylase-1"/>
</dbReference>
<sequence length="175" mass="20073">MSDVWHRVNALDESAFTKQFGSLYEHSPWIAQKAWEQRPFRDEAELLTAFQSAVRDAPLDKQMALIRAHPELARRVGVDASLTETSRQEQASAGLNRLSLAEHARFTALNDAYGTRFSMPFIICVRLSEKDRILAEMERRIRNTPDEERRTALAEIDKIAALRCKDVLKEMEENA</sequence>
<keyword evidence="6 8" id="KW-0456">Lyase</keyword>
<dbReference type="InterPro" id="IPR018020">
    <property type="entry name" value="OHCU_decarboxylase"/>
</dbReference>
<evidence type="ECO:0000256" key="6">
    <source>
        <dbReference type="ARBA" id="ARBA00023239"/>
    </source>
</evidence>
<dbReference type="Gene3D" id="1.10.3330.10">
    <property type="entry name" value="Oxo-4-hydroxy-4-carboxy-5-ureidoimidazoline decarboxylase"/>
    <property type="match status" value="1"/>
</dbReference>
<dbReference type="AlphaFoldDB" id="A0A967EHS6"/>
<dbReference type="PANTHER" id="PTHR43466">
    <property type="entry name" value="2-OXO-4-HYDROXY-4-CARBOXY-5-UREIDOIMIDAZOLINE DECARBOXYLASE-RELATED"/>
    <property type="match status" value="1"/>
</dbReference>
<proteinExistence type="predicted"/>
<reference evidence="8" key="1">
    <citation type="submission" date="2019-11" db="EMBL/GenBank/DDBJ databases">
        <title>Description of new Acetobacter species.</title>
        <authorList>
            <person name="Cleenwerck I."/>
            <person name="Sombolestani A.S."/>
        </authorList>
    </citation>
    <scope>NUCLEOTIDE SEQUENCE</scope>
    <source>
        <strain evidence="8">LMG 1626</strain>
    </source>
</reference>
<accession>A0A967EHS6</accession>
<evidence type="ECO:0000256" key="1">
    <source>
        <dbReference type="ARBA" id="ARBA00001163"/>
    </source>
</evidence>
<keyword evidence="9" id="KW-1185">Reference proteome</keyword>
<feature type="domain" description="Oxo-4-hydroxy-4-carboxy-5-ureidoimidazoline decarboxylase" evidence="7">
    <location>
        <begin position="9"/>
        <end position="164"/>
    </location>
</feature>
<dbReference type="GO" id="GO:0000255">
    <property type="term" value="P:allantoin metabolic process"/>
    <property type="evidence" value="ECO:0007669"/>
    <property type="project" value="InterPro"/>
</dbReference>
<comment type="caution">
    <text evidence="8">The sequence shown here is derived from an EMBL/GenBank/DDBJ whole genome shotgun (WGS) entry which is preliminary data.</text>
</comment>
<name>A0A967EHS6_9PROT</name>
<dbReference type="EC" id="4.1.1.97" evidence="3"/>
<dbReference type="RefSeq" id="WP_166315608.1">
    <property type="nucleotide sequence ID" value="NZ_WOTH01000016.1"/>
</dbReference>